<evidence type="ECO:0000313" key="3">
    <source>
        <dbReference type="Proteomes" id="UP000030854"/>
    </source>
</evidence>
<dbReference type="STRING" id="52586.A0A0B1P126"/>
<comment type="caution">
    <text evidence="2">The sequence shown here is derived from an EMBL/GenBank/DDBJ whole genome shotgun (WGS) entry which is preliminary data.</text>
</comment>
<proteinExistence type="predicted"/>
<dbReference type="Proteomes" id="UP000030854">
    <property type="component" value="Unassembled WGS sequence"/>
</dbReference>
<evidence type="ECO:0000256" key="1">
    <source>
        <dbReference type="SAM" id="MobiDB-lite"/>
    </source>
</evidence>
<dbReference type="AlphaFoldDB" id="A0A0B1P126"/>
<feature type="region of interest" description="Disordered" evidence="1">
    <location>
        <begin position="484"/>
        <end position="510"/>
    </location>
</feature>
<protein>
    <submittedName>
        <fullName evidence="2">Putative gastric mucin-like protein</fullName>
    </submittedName>
</protein>
<feature type="compositionally biased region" description="Polar residues" evidence="1">
    <location>
        <begin position="341"/>
        <end position="354"/>
    </location>
</feature>
<gene>
    <name evidence="2" type="ORF">EV44_g5413</name>
</gene>
<evidence type="ECO:0000313" key="2">
    <source>
        <dbReference type="EMBL" id="KHJ31933.1"/>
    </source>
</evidence>
<reference evidence="2 3" key="1">
    <citation type="journal article" date="2014" name="BMC Genomics">
        <title>Adaptive genomic structural variation in the grape powdery mildew pathogen, Erysiphe necator.</title>
        <authorList>
            <person name="Jones L."/>
            <person name="Riaz S."/>
            <person name="Morales-Cruz A."/>
            <person name="Amrine K.C."/>
            <person name="McGuire B."/>
            <person name="Gubler W.D."/>
            <person name="Walker M.A."/>
            <person name="Cantu D."/>
        </authorList>
    </citation>
    <scope>NUCLEOTIDE SEQUENCE [LARGE SCALE GENOMIC DNA]</scope>
    <source>
        <strain evidence="3">c</strain>
    </source>
</reference>
<name>A0A0B1P126_UNCNE</name>
<sequence length="1013" mass="112358">MLNSRDSNVNGKLIALEGESKVISTHIRSLPPSRKILTFPTLQECISYVNNQEQFEPKSFIKNVHAALKQRLNVAHSFLQSGEPKQPRLVFMNGGTLRARTICIEGICKNLTAGDIGAAEALFNNLTRDGLSGLFTNEKEDTIDKVNEEVVTSDKSQIDNDNDNISLISSQIKVGELKMESPEKRSLAQEKYHHVTNSTSTMSSSFNQESLMTIRSKNSKISHQLLDNESLSNINANSINGDLVDRDKIIRTTFTLVSNDPAPSGSQVAEISPACLSPLTSTPSIPGAYLQDLKDESRNSSRLDLTFNDISFPSTPTTVERIKFTSKFSSTETPNRGRPEISTQSNEPLTAAQPSLSLGLDSKSKKRPRSIKMLDTDNFDYFSSIYSGDEYRTAQSIDSQNSDFSPDILANERHRYVDRGCNTEEPLNGKKAIIEEFNMPIFEVVEDIIIHFADSSTNTIYNNVLCSYQDANFSSHRPTSWSVNVKTSKRHSELSPRPKTSYPKEDKFHSQDNVTNVPKLIKLGSQLNNSRFLEADDFSPPTPALISAKIRNPNDKSKTKFLTFSAANSSNFISAHNCFRRLLSSHLPSGKDGYSQYDQSVASQIDRIWKPVFGNWNISECVLKKTTIDQIIALGCGNGGEEDFSQISGMVERLGTKKSGQSRSDKIDISYLISNAMQHMNAVPFNQQTTDPQPESSVIANLLVPQLESYFAHHSSVQFLVLHFSSSQIPIVFALRELLGSTLFKIAGIPLVSNVNLTQFPSSPTSPNPLSNESVSAINENKTYMMKKNENCSPSLSSVAYSVPPSPSTVSDLDVQESFSGADFILSDISSNEEITRFISDIRQILLEKSNFYVPEPEPEPRTIVQVVEKYISAPPVPVTRPSSQHRSSIMEGSVQDGVYKSNSRRQSCKTNRYSNNGIHTPLSEFIAKRNYAASIASSRRTYASSISELEGWENFEIGDDESDFDEYDRMILGSKMSALILGKQIFGAGNQNEFSQQGVASKRKALKWLGLA</sequence>
<accession>A0A0B1P126</accession>
<dbReference type="HOGENOM" id="CLU_006328_0_0_1"/>
<dbReference type="EMBL" id="JNVN01002459">
    <property type="protein sequence ID" value="KHJ31933.1"/>
    <property type="molecule type" value="Genomic_DNA"/>
</dbReference>
<dbReference type="OMA" id="WKPVFRE"/>
<feature type="compositionally biased region" description="Basic and acidic residues" evidence="1">
    <location>
        <begin position="490"/>
        <end position="510"/>
    </location>
</feature>
<feature type="region of interest" description="Disordered" evidence="1">
    <location>
        <begin position="323"/>
        <end position="369"/>
    </location>
</feature>
<organism evidence="2 3">
    <name type="scientific">Uncinula necator</name>
    <name type="common">Grape powdery mildew</name>
    <dbReference type="NCBI Taxonomy" id="52586"/>
    <lineage>
        <taxon>Eukaryota</taxon>
        <taxon>Fungi</taxon>
        <taxon>Dikarya</taxon>
        <taxon>Ascomycota</taxon>
        <taxon>Pezizomycotina</taxon>
        <taxon>Leotiomycetes</taxon>
        <taxon>Erysiphales</taxon>
        <taxon>Erysiphaceae</taxon>
        <taxon>Erysiphe</taxon>
    </lineage>
</organism>
<keyword evidence="3" id="KW-1185">Reference proteome</keyword>